<dbReference type="PROSITE" id="PS00330">
    <property type="entry name" value="HEMOLYSIN_CALCIUM"/>
    <property type="match status" value="5"/>
</dbReference>
<dbReference type="Pfam" id="PF01095">
    <property type="entry name" value="Pectinesterase"/>
    <property type="match status" value="1"/>
</dbReference>
<dbReference type="SMART" id="SM00710">
    <property type="entry name" value="PbH1"/>
    <property type="match status" value="9"/>
</dbReference>
<organism evidence="8 9">
    <name type="scientific">Pelagibius litoralis</name>
    <dbReference type="NCBI Taxonomy" id="374515"/>
    <lineage>
        <taxon>Bacteria</taxon>
        <taxon>Pseudomonadati</taxon>
        <taxon>Pseudomonadota</taxon>
        <taxon>Alphaproteobacteria</taxon>
        <taxon>Rhodospirillales</taxon>
        <taxon>Rhodovibrionaceae</taxon>
        <taxon>Pelagibius</taxon>
    </lineage>
</organism>
<dbReference type="InterPro" id="IPR050557">
    <property type="entry name" value="RTX_toxin/Mannuronan_C5-epim"/>
</dbReference>
<dbReference type="Proteomes" id="UP000761264">
    <property type="component" value="Unassembled WGS sequence"/>
</dbReference>
<evidence type="ECO:0000256" key="1">
    <source>
        <dbReference type="ARBA" id="ARBA00004613"/>
    </source>
</evidence>
<dbReference type="Pfam" id="PF00353">
    <property type="entry name" value="HemolysinCabind"/>
    <property type="match status" value="5"/>
</dbReference>
<feature type="compositionally biased region" description="Gly residues" evidence="6">
    <location>
        <begin position="155"/>
        <end position="169"/>
    </location>
</feature>
<dbReference type="SUPFAM" id="SSF51120">
    <property type="entry name" value="beta-Roll"/>
    <property type="match status" value="2"/>
</dbReference>
<comment type="subcellular location">
    <subcellularLocation>
        <location evidence="1">Secreted</location>
    </subcellularLocation>
</comment>
<dbReference type="InterPro" id="IPR018247">
    <property type="entry name" value="EF_Hand_1_Ca_BS"/>
</dbReference>
<proteinExistence type="predicted"/>
<feature type="compositionally biased region" description="Polar residues" evidence="6">
    <location>
        <begin position="1311"/>
        <end position="1323"/>
    </location>
</feature>
<evidence type="ECO:0000256" key="2">
    <source>
        <dbReference type="ARBA" id="ARBA00016512"/>
    </source>
</evidence>
<dbReference type="PANTHER" id="PTHR38340">
    <property type="entry name" value="S-LAYER PROTEIN"/>
    <property type="match status" value="1"/>
</dbReference>
<dbReference type="SUPFAM" id="SSF51126">
    <property type="entry name" value="Pectin lyase-like"/>
    <property type="match status" value="2"/>
</dbReference>
<evidence type="ECO:0000256" key="3">
    <source>
        <dbReference type="ARBA" id="ARBA00022525"/>
    </source>
</evidence>
<dbReference type="PROSITE" id="PS00018">
    <property type="entry name" value="EF_HAND_1"/>
    <property type="match status" value="1"/>
</dbReference>
<dbReference type="GO" id="GO:0005576">
    <property type="term" value="C:extracellular region"/>
    <property type="evidence" value="ECO:0007669"/>
    <property type="project" value="UniProtKB-SubCell"/>
</dbReference>
<feature type="domain" description="Pectinesterase catalytic" evidence="7">
    <location>
        <begin position="1487"/>
        <end position="1551"/>
    </location>
</feature>
<sequence length="1951" mass="197085">MGSMDINERSMSGSAKQHADNTAVEGDAGVSALEGQAQAPLTVNQPAAGETLEVTGETGAVYLLDFDPADARITVEGQNLVLTFDSDGDGSADSRIVFLELAGMTEGPDAPVFQIAGVDYDITALVESALAFARESGEDAGEAEQSPAGPALETAGGGGDGQPALGGGATQYQDNTGSNSFSGGSDALSGVGGALGGDVGPEVSSGTVISGFPVVVAGRTEIETTTDTGSTTGGDGGPTIEIISGEVVDGYIANATVFRDANGNGQLDDGEVSTITDINGNFTLEGGSGPLIAVGGTDVSTGLAFKGVLKAPAGATVITPLTTLVQQLVEDGDQTAEEAEAAVKEAFGIAEDFDLSNTDPVAAAAGGDTEALEVVKAGIQVANTATQVKAALEGGGASDTEGASNAAYDAIAKQIADNAGAGTDTDLTDDGQIGNVLTEAANNVDDTDLDNDDVDNATNVIAATNTAVENIEIDDDSNATEVLTDLAQVAQVAQDEAADAIEDAVENSDSTAVDGFTDVDDIESEAADANVGSVTGSETLTEGDDVFVADPVDTSGQSIDGLGGDDLLTGGDFSDAISGGAGNDTINGGGGNDILLGGAGDDSINGGAGNDDIVGGPGSDTIDGGDGTDIVRYDADIGGFTFAGGETGEILITETASGDTDSLTNVEDIAFTDSNVLLVGEGHPFENIQDAIDAAEAGDTILVADGDYGPITIDKSLTLLALGDGATITGTGVNQGAAVSIKSDVDDVTLGGSDNGFNISTGDGDLAAVYVVGDNEGIVIEGNTIDGGTGHALLTGGQIDDLTVRDNDMQADGPLAVAYNNGEASLGPDHASSDVRFIDNTFTGAPPVAGIGGTPGAGLLLGVEADDAVITGNTFEGYSNFGNLEIFGDGAVITGNDFQTSDLVPAIRDSNDNYDDDDLIADNNFSGGGVSVLSPGTAIAINADELSGVTDLDVSGLSAAAVTFTSLGELTQITTSGGQSIELDGGQIAAAFPNASPLVDDQTLTISGGAAVNIVNTGLTLPNDGTAPSVNNLLALEFDGLADEKSLVPENLTIDGNHASVFAAFWIHLDASYVAGGNFLNLPVNTDFAYLGNDYVRYLAAGGEAILDLVKVAPEPDGRQQTLHDNLLGNLGDGPISSRFTNLAPEAQPDPRTEAAEAFGDRPYHAGAVDNQGDYTDFTAASGTIGWDLAHGIDYPNGLPSPYDVLDEANTLAGTNAVDFFYGGGGNDTITGGDGDDTASYFGDRSDFEIVATADGGFTLTDTNPDDGDEGSDTLNGIENLQFDDGTLRFGATLARGVPEIDAAPGEIGGNENSDNFHPGTGNSNVNFVIHDNTEVQIEAAIKTKLRYQGDADSDGLTYHTETGISSGAAGLWNFDYSVVDYGAADLSNYTIAITADFVDINGNRSEGILNFNPITHRASKGGAEDYYQDPDGNTDGVQNSQNLGWQASDYDPTAPGSYEFVLTVTDNSTGEIVAETQMKVVVEANFTVAQDGSGDYLTIQDAIDNASEGDTILVAAGTYNENITIDKAVKLISAEGRDSAIIQGSSGAGNLGTVMVTNDTDGVQIGTIGHGFTIIGYDVATPGIEHAALYFQGAHANAGIAGNDIRAEGEAGLLTEYAFANTDFVISDNIFSGQTFTGTTVANADFSEQFTVNNVPRALVFIGGNDKSGIVFENNELTGTAGAPQDVSGTLFGNFLVTIDAENSSITGNSFTGLTYNFGLRARDTTTDIEDNTFDNSGGGNTNGVFQIFTDGSYSGNVFLGGADADIFVGTAGDDSIVGGGGDDDAEAGAGADVLFGGDGSDTMDGGDGDDTLFGGLGNDDLAGDGGADLLYGGEGDDTLFGDAGADTLVGGAGGDVFAYEALQDAGDLIDGFSSADGDRIDLDALFDSLGVAEDEVERAGRVDIQQDASGSDAIISIDSNGDAAFDIVIVSVTNVTGDLNADSLNLSTV</sequence>
<dbReference type="GO" id="GO:0030599">
    <property type="term" value="F:pectinesterase activity"/>
    <property type="evidence" value="ECO:0007669"/>
    <property type="project" value="InterPro"/>
</dbReference>
<dbReference type="PANTHER" id="PTHR38340:SF1">
    <property type="entry name" value="S-LAYER PROTEIN"/>
    <property type="match status" value="1"/>
</dbReference>
<keyword evidence="9" id="KW-1185">Reference proteome</keyword>
<name>A0A967EV65_9PROT</name>
<feature type="compositionally biased region" description="Polar residues" evidence="6">
    <location>
        <begin position="170"/>
        <end position="182"/>
    </location>
</feature>
<dbReference type="GO" id="GO:0005509">
    <property type="term" value="F:calcium ion binding"/>
    <property type="evidence" value="ECO:0007669"/>
    <property type="project" value="InterPro"/>
</dbReference>
<keyword evidence="4" id="KW-0378">Hydrolase</keyword>
<gene>
    <name evidence="8" type="ORF">HBA54_05585</name>
</gene>
<evidence type="ECO:0000256" key="4">
    <source>
        <dbReference type="ARBA" id="ARBA00022801"/>
    </source>
</evidence>
<dbReference type="InterPro" id="IPR001343">
    <property type="entry name" value="Hemolysn_Ca-bd"/>
</dbReference>
<evidence type="ECO:0000313" key="8">
    <source>
        <dbReference type="EMBL" id="NIA68057.1"/>
    </source>
</evidence>
<feature type="region of interest" description="Disordered" evidence="6">
    <location>
        <begin position="1"/>
        <end position="23"/>
    </location>
</feature>
<evidence type="ECO:0000313" key="9">
    <source>
        <dbReference type="Proteomes" id="UP000761264"/>
    </source>
</evidence>
<dbReference type="InterPro" id="IPR000070">
    <property type="entry name" value="Pectinesterase_cat"/>
</dbReference>
<feature type="region of interest" description="Disordered" evidence="6">
    <location>
        <begin position="1304"/>
        <end position="1323"/>
    </location>
</feature>
<dbReference type="Gene3D" id="2.160.20.10">
    <property type="entry name" value="Single-stranded right-handed beta-helix, Pectin lyase-like"/>
    <property type="match status" value="2"/>
</dbReference>
<protein>
    <recommendedName>
        <fullName evidence="2">Probable pectate lyase C</fullName>
    </recommendedName>
</protein>
<comment type="caution">
    <text evidence="8">The sequence shown here is derived from an EMBL/GenBank/DDBJ whole genome shotgun (WGS) entry which is preliminary data.</text>
</comment>
<reference evidence="8" key="1">
    <citation type="submission" date="2020-03" db="EMBL/GenBank/DDBJ databases">
        <title>Genome of Pelagibius litoralis DSM 21314T.</title>
        <authorList>
            <person name="Wang G."/>
        </authorList>
    </citation>
    <scope>NUCLEOTIDE SEQUENCE</scope>
    <source>
        <strain evidence="8">DSM 21314</strain>
    </source>
</reference>
<keyword evidence="5" id="KW-0063">Aspartyl esterase</keyword>
<keyword evidence="3" id="KW-0964">Secreted</keyword>
<dbReference type="Gene3D" id="2.150.10.10">
    <property type="entry name" value="Serralysin-like metalloprotease, C-terminal"/>
    <property type="match status" value="3"/>
</dbReference>
<dbReference type="GO" id="GO:0042545">
    <property type="term" value="P:cell wall modification"/>
    <property type="evidence" value="ECO:0007669"/>
    <property type="project" value="InterPro"/>
</dbReference>
<accession>A0A967EV65</accession>
<dbReference type="InterPro" id="IPR012334">
    <property type="entry name" value="Pectin_lyas_fold"/>
</dbReference>
<dbReference type="InterPro" id="IPR018511">
    <property type="entry name" value="Hemolysin-typ_Ca-bd_CS"/>
</dbReference>
<evidence type="ECO:0000256" key="6">
    <source>
        <dbReference type="SAM" id="MobiDB-lite"/>
    </source>
</evidence>
<dbReference type="PRINTS" id="PR00313">
    <property type="entry name" value="CABNDNGRPT"/>
</dbReference>
<evidence type="ECO:0000256" key="5">
    <source>
        <dbReference type="ARBA" id="ARBA00023085"/>
    </source>
</evidence>
<feature type="region of interest" description="Disordered" evidence="6">
    <location>
        <begin position="136"/>
        <end position="184"/>
    </location>
</feature>
<dbReference type="EMBL" id="JAAQPH010000003">
    <property type="protein sequence ID" value="NIA68057.1"/>
    <property type="molecule type" value="Genomic_DNA"/>
</dbReference>
<dbReference type="InterPro" id="IPR006626">
    <property type="entry name" value="PbH1"/>
</dbReference>
<evidence type="ECO:0000259" key="7">
    <source>
        <dbReference type="Pfam" id="PF01095"/>
    </source>
</evidence>
<dbReference type="InterPro" id="IPR011050">
    <property type="entry name" value="Pectin_lyase_fold/virulence"/>
</dbReference>
<dbReference type="InterPro" id="IPR011049">
    <property type="entry name" value="Serralysin-like_metalloprot_C"/>
</dbReference>